<gene>
    <name evidence="2" type="ORF">AUQ48_13220</name>
</gene>
<dbReference type="Proteomes" id="UP000234632">
    <property type="component" value="Unassembled WGS sequence"/>
</dbReference>
<organism evidence="2 3">
    <name type="scientific">Kocuria flava</name>
    <dbReference type="NCBI Taxonomy" id="446860"/>
    <lineage>
        <taxon>Bacteria</taxon>
        <taxon>Bacillati</taxon>
        <taxon>Actinomycetota</taxon>
        <taxon>Actinomycetes</taxon>
        <taxon>Micrococcales</taxon>
        <taxon>Micrococcaceae</taxon>
        <taxon>Kocuria</taxon>
    </lineage>
</organism>
<reference evidence="2 3" key="1">
    <citation type="submission" date="2015-12" db="EMBL/GenBank/DDBJ databases">
        <authorList>
            <person name="Shamseldin A."/>
            <person name="Moawad H."/>
            <person name="Abd El-Rahim W.M."/>
            <person name="Sadowsky M.J."/>
        </authorList>
    </citation>
    <scope>NUCLEOTIDE SEQUENCE [LARGE SCALE GENOMIC DNA]</scope>
    <source>
        <strain evidence="2 3">S43</strain>
    </source>
</reference>
<feature type="region of interest" description="Disordered" evidence="1">
    <location>
        <begin position="51"/>
        <end position="76"/>
    </location>
</feature>
<evidence type="ECO:0000256" key="1">
    <source>
        <dbReference type="SAM" id="MobiDB-lite"/>
    </source>
</evidence>
<dbReference type="AlphaFoldDB" id="A0A2N4T458"/>
<accession>A0A2N4T458</accession>
<evidence type="ECO:0000313" key="2">
    <source>
        <dbReference type="EMBL" id="PLC13007.1"/>
    </source>
</evidence>
<sequence>MNGRGTPMTGSTPVTIPMLMNAWPTSQVTTPAVARRTKGSRARRMTRAMARAMSANRARISTVPSRPSSSPMIEKM</sequence>
<name>A0A2N4T458_9MICC</name>
<dbReference type="EMBL" id="LOMZ01000001">
    <property type="protein sequence ID" value="PLC13007.1"/>
    <property type="molecule type" value="Genomic_DNA"/>
</dbReference>
<feature type="compositionally biased region" description="Polar residues" evidence="1">
    <location>
        <begin position="62"/>
        <end position="76"/>
    </location>
</feature>
<protein>
    <submittedName>
        <fullName evidence="2">Uncharacterized protein</fullName>
    </submittedName>
</protein>
<comment type="caution">
    <text evidence="2">The sequence shown here is derived from an EMBL/GenBank/DDBJ whole genome shotgun (WGS) entry which is preliminary data.</text>
</comment>
<evidence type="ECO:0000313" key="3">
    <source>
        <dbReference type="Proteomes" id="UP000234632"/>
    </source>
</evidence>
<proteinExistence type="predicted"/>